<sequence length="137" mass="15249">MPVHESIRFNTPDKIEKLLRTPHGKGGDDHAAAAIKCRLQNIRKGPGIVRRGIVYAVAIGGFHHDIVRFVNQGRIAQQRLICVPNIAGEDHLALFAVFVNPDFDIGGTQQMPRVGKANIDSFKKREAFVITMRDELL</sequence>
<evidence type="ECO:0000313" key="1">
    <source>
        <dbReference type="EMBL" id="MPN47474.1"/>
    </source>
</evidence>
<name>A0A645IGP1_9ZZZZ</name>
<comment type="caution">
    <text evidence="1">The sequence shown here is derived from an EMBL/GenBank/DDBJ whole genome shotgun (WGS) entry which is preliminary data.</text>
</comment>
<dbReference type="EMBL" id="VSSQ01108990">
    <property type="protein sequence ID" value="MPN47474.1"/>
    <property type="molecule type" value="Genomic_DNA"/>
</dbReference>
<protein>
    <submittedName>
        <fullName evidence="1">Uncharacterized protein</fullName>
    </submittedName>
</protein>
<reference evidence="1" key="1">
    <citation type="submission" date="2019-08" db="EMBL/GenBank/DDBJ databases">
        <authorList>
            <person name="Kucharzyk K."/>
            <person name="Murdoch R.W."/>
            <person name="Higgins S."/>
            <person name="Loffler F."/>
        </authorList>
    </citation>
    <scope>NUCLEOTIDE SEQUENCE</scope>
</reference>
<gene>
    <name evidence="1" type="ORF">SDC9_195076</name>
</gene>
<organism evidence="1">
    <name type="scientific">bioreactor metagenome</name>
    <dbReference type="NCBI Taxonomy" id="1076179"/>
    <lineage>
        <taxon>unclassified sequences</taxon>
        <taxon>metagenomes</taxon>
        <taxon>ecological metagenomes</taxon>
    </lineage>
</organism>
<proteinExistence type="predicted"/>
<accession>A0A645IGP1</accession>
<dbReference type="AlphaFoldDB" id="A0A645IGP1"/>